<dbReference type="EMBL" id="JAZGLY010000009">
    <property type="protein sequence ID" value="MEE6188220.1"/>
    <property type="molecule type" value="Genomic_DNA"/>
</dbReference>
<keyword evidence="12" id="KW-0675">Receptor</keyword>
<dbReference type="Gene3D" id="2.170.130.10">
    <property type="entry name" value="TonB-dependent receptor, plug domain"/>
    <property type="match status" value="1"/>
</dbReference>
<evidence type="ECO:0000256" key="9">
    <source>
        <dbReference type="RuleBase" id="RU003357"/>
    </source>
</evidence>
<dbReference type="SUPFAM" id="SSF56935">
    <property type="entry name" value="Porins"/>
    <property type="match status" value="1"/>
</dbReference>
<keyword evidence="4 8" id="KW-0812">Transmembrane</keyword>
<dbReference type="NCBIfam" id="TIGR04057">
    <property type="entry name" value="SusC_RagA_signa"/>
    <property type="match status" value="1"/>
</dbReference>
<dbReference type="Pfam" id="PF13715">
    <property type="entry name" value="CarbopepD_reg_2"/>
    <property type="match status" value="1"/>
</dbReference>
<dbReference type="Gene3D" id="2.40.170.20">
    <property type="entry name" value="TonB-dependent receptor, beta-barrel domain"/>
    <property type="match status" value="1"/>
</dbReference>
<evidence type="ECO:0000256" key="4">
    <source>
        <dbReference type="ARBA" id="ARBA00022692"/>
    </source>
</evidence>
<comment type="similarity">
    <text evidence="8 9">Belongs to the TonB-dependent receptor family.</text>
</comment>
<comment type="caution">
    <text evidence="12">The sequence shown here is derived from an EMBL/GenBank/DDBJ whole genome shotgun (WGS) entry which is preliminary data.</text>
</comment>
<keyword evidence="5 9" id="KW-0798">TonB box</keyword>
<dbReference type="NCBIfam" id="TIGR04056">
    <property type="entry name" value="OMP_RagA_SusC"/>
    <property type="match status" value="1"/>
</dbReference>
<evidence type="ECO:0000259" key="10">
    <source>
        <dbReference type="Pfam" id="PF00593"/>
    </source>
</evidence>
<name>A0ABU7RJP8_9BACT</name>
<evidence type="ECO:0000313" key="13">
    <source>
        <dbReference type="Proteomes" id="UP001357452"/>
    </source>
</evidence>
<feature type="domain" description="TonB-dependent receptor plug" evidence="11">
    <location>
        <begin position="135"/>
        <end position="242"/>
    </location>
</feature>
<dbReference type="InterPro" id="IPR039426">
    <property type="entry name" value="TonB-dep_rcpt-like"/>
</dbReference>
<dbReference type="InterPro" id="IPR000531">
    <property type="entry name" value="Beta-barrel_TonB"/>
</dbReference>
<keyword evidence="7 8" id="KW-0998">Cell outer membrane</keyword>
<protein>
    <submittedName>
        <fullName evidence="12">TonB-dependent receptor</fullName>
    </submittedName>
</protein>
<dbReference type="InterPro" id="IPR036942">
    <property type="entry name" value="Beta-barrel_TonB_sf"/>
</dbReference>
<dbReference type="InterPro" id="IPR023996">
    <property type="entry name" value="TonB-dep_OMP_SusC/RagA"/>
</dbReference>
<evidence type="ECO:0000259" key="11">
    <source>
        <dbReference type="Pfam" id="PF07715"/>
    </source>
</evidence>
<dbReference type="Proteomes" id="UP001357452">
    <property type="component" value="Unassembled WGS sequence"/>
</dbReference>
<evidence type="ECO:0000256" key="8">
    <source>
        <dbReference type="PROSITE-ProRule" id="PRU01360"/>
    </source>
</evidence>
<dbReference type="InterPro" id="IPR023997">
    <property type="entry name" value="TonB-dep_OMP_SusC/RagA_CS"/>
</dbReference>
<proteinExistence type="inferred from homology"/>
<dbReference type="Pfam" id="PF00593">
    <property type="entry name" value="TonB_dep_Rec_b-barrel"/>
    <property type="match status" value="1"/>
</dbReference>
<sequence length="1034" mass="114070">MQRLLDISQMLSASQRRGHRMRLLSCLLTFICLFGFNEAFAQRVIKLTGRVTDEQGQAIPRASIQVKGTNTGTIANSQGYFEISAPANAVLVASSVGYATQEKEINNQSVIDFILVKTASDEDAVVVIGYGNQRKEAVTGSVASISGKALTEVPAANISQSLQGRLPGIELSQTSSRPGATMQIRIRGTRSLNASNDPLIVLDGIPFAGSIADINPNDVKSIDILKDASATAIYGSRGANGVILITTNKGDRGAKARVTYSAYHAAQTVFAKFPMMNGPEFVALRKAAGLYTNGVDEADDVDVDWQDLLYRTGYITSHDVNLSGGTSTGSYNFGLGYYQNQGVIPTQQYKRYSLRATIDQQIGKYFRVGFTSNSNHNRSEGNQLGLYTTLSTTPIANPYNEDGSLKRTVRMPLDEHFVTTRGVVEGLRDQWLSENKGFATYNAIYGEVRIPWVTGLKFRTNLGLDYMHTHTGDYTGEGINSANPTTPSSAGISNSKTYHWTIENILSYDRTFAGKHNLNVVALYSAEQSTYDRSSMSARDIPADAFRYFNLGHATGEITVSPDGQDYQQWGLLSYMGRVMYSYDNRYMISATLRSDGSSRLAPGKKWHTYPAVSVGWNISNESFMQNVSAINNLKLRLGYGQTSNQSIAPYATLGRLATRPYNFGPDTYAVGYYVSILPNPNLGWEYSLTWNYGLDFSLFNNRLSGTVEYYVTNTKDILLNVSLPNTSGVNSYTANIGETQNKGIEVSLNGKILDNRNGWTWEAGVNFYANKNKLVKLASGQTRDEGNAWFVGHNINAIFDYERIGLWQEDDPHLTLYEPGGNVGMIKVRYTGDYNADGTPVRPIGPDDRQIMDVDPKFQGGFNTRVSYKGFDLSTVAFFRSGGILVSTLHGSSGYLNLMTGRRNNVKVDYWTPENPNAKYPKPGGILSGDNPKYGSTLGYFDGGFLKFRTISLGYDFNYSVLKNSDVRLRMYFTVQNPFVMFSPFHKETGMDPETNSYGNENSAVASYPRRILTIGTNSPATRNYVLGLNLTF</sequence>
<keyword evidence="6 8" id="KW-0472">Membrane</keyword>
<evidence type="ECO:0000256" key="3">
    <source>
        <dbReference type="ARBA" id="ARBA00022452"/>
    </source>
</evidence>
<feature type="domain" description="TonB-dependent receptor-like beta-barrel" evidence="10">
    <location>
        <begin position="483"/>
        <end position="840"/>
    </location>
</feature>
<evidence type="ECO:0000313" key="12">
    <source>
        <dbReference type="EMBL" id="MEE6188220.1"/>
    </source>
</evidence>
<evidence type="ECO:0000256" key="2">
    <source>
        <dbReference type="ARBA" id="ARBA00022448"/>
    </source>
</evidence>
<dbReference type="RefSeq" id="WP_330975626.1">
    <property type="nucleotide sequence ID" value="NZ_JAZGLY010000009.1"/>
</dbReference>
<dbReference type="InterPro" id="IPR012910">
    <property type="entry name" value="Plug_dom"/>
</dbReference>
<keyword evidence="3 8" id="KW-1134">Transmembrane beta strand</keyword>
<evidence type="ECO:0000256" key="6">
    <source>
        <dbReference type="ARBA" id="ARBA00023136"/>
    </source>
</evidence>
<dbReference type="Gene3D" id="2.60.40.1120">
    <property type="entry name" value="Carboxypeptidase-like, regulatory domain"/>
    <property type="match status" value="1"/>
</dbReference>
<reference evidence="12 13" key="1">
    <citation type="submission" date="2024-01" db="EMBL/GenBank/DDBJ databases">
        <title>Niabella digestum sp. nov., isolated from waste digestion system.</title>
        <authorList>
            <person name="Zhang L."/>
        </authorList>
    </citation>
    <scope>NUCLEOTIDE SEQUENCE [LARGE SCALE GENOMIC DNA]</scope>
    <source>
        <strain evidence="12 13">A18</strain>
    </source>
</reference>
<dbReference type="SUPFAM" id="SSF49464">
    <property type="entry name" value="Carboxypeptidase regulatory domain-like"/>
    <property type="match status" value="1"/>
</dbReference>
<evidence type="ECO:0000256" key="7">
    <source>
        <dbReference type="ARBA" id="ARBA00023237"/>
    </source>
</evidence>
<dbReference type="PROSITE" id="PS52016">
    <property type="entry name" value="TONB_DEPENDENT_REC_3"/>
    <property type="match status" value="1"/>
</dbReference>
<keyword evidence="2 8" id="KW-0813">Transport</keyword>
<dbReference type="Pfam" id="PF07715">
    <property type="entry name" value="Plug"/>
    <property type="match status" value="1"/>
</dbReference>
<dbReference type="InterPro" id="IPR037066">
    <property type="entry name" value="Plug_dom_sf"/>
</dbReference>
<comment type="subcellular location">
    <subcellularLocation>
        <location evidence="1 8">Cell outer membrane</location>
        <topology evidence="1 8">Multi-pass membrane protein</topology>
    </subcellularLocation>
</comment>
<keyword evidence="13" id="KW-1185">Reference proteome</keyword>
<evidence type="ECO:0000256" key="5">
    <source>
        <dbReference type="ARBA" id="ARBA00023077"/>
    </source>
</evidence>
<gene>
    <name evidence="12" type="ORF">V2H41_13145</name>
</gene>
<dbReference type="InterPro" id="IPR008969">
    <property type="entry name" value="CarboxyPept-like_regulatory"/>
</dbReference>
<organism evidence="12 13">
    <name type="scientific">Niabella digestorum</name>
    <dbReference type="NCBI Taxonomy" id="3117701"/>
    <lineage>
        <taxon>Bacteria</taxon>
        <taxon>Pseudomonadati</taxon>
        <taxon>Bacteroidota</taxon>
        <taxon>Chitinophagia</taxon>
        <taxon>Chitinophagales</taxon>
        <taxon>Chitinophagaceae</taxon>
        <taxon>Niabella</taxon>
    </lineage>
</organism>
<evidence type="ECO:0000256" key="1">
    <source>
        <dbReference type="ARBA" id="ARBA00004571"/>
    </source>
</evidence>
<accession>A0ABU7RJP8</accession>